<dbReference type="Gene3D" id="1.25.40.290">
    <property type="entry name" value="ARM repeat domains"/>
    <property type="match status" value="1"/>
</dbReference>
<evidence type="ECO:0000313" key="2">
    <source>
        <dbReference type="Proteomes" id="UP000315700"/>
    </source>
</evidence>
<evidence type="ECO:0000313" key="1">
    <source>
        <dbReference type="EMBL" id="QDT54878.1"/>
    </source>
</evidence>
<reference evidence="1 2" key="1">
    <citation type="submission" date="2019-02" db="EMBL/GenBank/DDBJ databases">
        <title>Deep-cultivation of Planctomycetes and their phenomic and genomic characterization uncovers novel biology.</title>
        <authorList>
            <person name="Wiegand S."/>
            <person name="Jogler M."/>
            <person name="Boedeker C."/>
            <person name="Pinto D."/>
            <person name="Vollmers J."/>
            <person name="Rivas-Marin E."/>
            <person name="Kohn T."/>
            <person name="Peeters S.H."/>
            <person name="Heuer A."/>
            <person name="Rast P."/>
            <person name="Oberbeckmann S."/>
            <person name="Bunk B."/>
            <person name="Jeske O."/>
            <person name="Meyerdierks A."/>
            <person name="Storesund J.E."/>
            <person name="Kallscheuer N."/>
            <person name="Luecker S."/>
            <person name="Lage O.M."/>
            <person name="Pohl T."/>
            <person name="Merkel B.J."/>
            <person name="Hornburger P."/>
            <person name="Mueller R.-W."/>
            <person name="Bruemmer F."/>
            <person name="Labrenz M."/>
            <person name="Spormann A.M."/>
            <person name="Op den Camp H."/>
            <person name="Overmann J."/>
            <person name="Amann R."/>
            <person name="Jetten M.S.M."/>
            <person name="Mascher T."/>
            <person name="Medema M.H."/>
            <person name="Devos D.P."/>
            <person name="Kaster A.-K."/>
            <person name="Ovreas L."/>
            <person name="Rohde M."/>
            <person name="Galperin M.Y."/>
            <person name="Jogler C."/>
        </authorList>
    </citation>
    <scope>NUCLEOTIDE SEQUENCE [LARGE SCALE GENOMIC DNA]</scope>
    <source>
        <strain evidence="1 2">Pan44</strain>
    </source>
</reference>
<dbReference type="SUPFAM" id="SSF48371">
    <property type="entry name" value="ARM repeat"/>
    <property type="match status" value="1"/>
</dbReference>
<accession>A0A517SFI4</accession>
<evidence type="ECO:0008006" key="3">
    <source>
        <dbReference type="Google" id="ProtNLM"/>
    </source>
</evidence>
<keyword evidence="2" id="KW-1185">Reference proteome</keyword>
<organism evidence="1 2">
    <name type="scientific">Caulifigura coniformis</name>
    <dbReference type="NCBI Taxonomy" id="2527983"/>
    <lineage>
        <taxon>Bacteria</taxon>
        <taxon>Pseudomonadati</taxon>
        <taxon>Planctomycetota</taxon>
        <taxon>Planctomycetia</taxon>
        <taxon>Planctomycetales</taxon>
        <taxon>Planctomycetaceae</taxon>
        <taxon>Caulifigura</taxon>
    </lineage>
</organism>
<sequence>MHPVQRFSAPSAILAGTPLKALFDRPFLELLAESFTAVHPSFNRRRFLKTAHAGLEDLELSPRAAHIARALIAELPEQPTDRMSTLIAAFGPELSKTNGNGLAPFFYLPHSHVISTAGVKDFESGMQANYELTRRFTAEFSIRAYVVEHQAATLRRLKAWTKDPNPHVRRLVSEGTRSRLPWGIRLKAIQANPSLTLPLLEALKDDPEPYVQRSVANHLGDILKDHPAFGYEICEKWINEARRKTTPAGQARSRLWIIRHAVRLPAKKGEQKALTIRQQARQ</sequence>
<proteinExistence type="predicted"/>
<dbReference type="InParanoid" id="A0A517SFI4"/>
<dbReference type="RefSeq" id="WP_145030696.1">
    <property type="nucleotide sequence ID" value="NZ_CP036271.1"/>
</dbReference>
<dbReference type="OrthoDB" id="9797162at2"/>
<name>A0A517SFI4_9PLAN</name>
<protein>
    <recommendedName>
        <fullName evidence="3">DNA alkylation repair enzyme</fullName>
    </recommendedName>
</protein>
<gene>
    <name evidence="1" type="ORF">Pan44_29170</name>
</gene>
<dbReference type="Proteomes" id="UP000315700">
    <property type="component" value="Chromosome"/>
</dbReference>
<dbReference type="EMBL" id="CP036271">
    <property type="protein sequence ID" value="QDT54878.1"/>
    <property type="molecule type" value="Genomic_DNA"/>
</dbReference>
<dbReference type="KEGG" id="ccos:Pan44_29170"/>
<dbReference type="AlphaFoldDB" id="A0A517SFI4"/>
<dbReference type="InterPro" id="IPR016024">
    <property type="entry name" value="ARM-type_fold"/>
</dbReference>